<keyword evidence="1" id="KW-1003">Cell membrane</keyword>
<dbReference type="FunFam" id="3.90.1640.10:FF:000002">
    <property type="entry name" value="Cyclic-di-AMP phosphodiesterase"/>
    <property type="match status" value="1"/>
</dbReference>
<keyword evidence="3" id="KW-0812">Transmembrane</keyword>
<dbReference type="Gene3D" id="3.10.310.30">
    <property type="match status" value="1"/>
</dbReference>
<dbReference type="EC" id="3.1.4.-" evidence="1"/>
<comment type="subcellular location">
    <subcellularLocation>
        <location evidence="1">Cell membrane</location>
    </subcellularLocation>
</comment>
<protein>
    <recommendedName>
        <fullName evidence="1">Cyclic-di-AMP phosphodiesterase</fullName>
        <ecNumber evidence="1">3.1.4.-</ecNumber>
    </recommendedName>
</protein>
<dbReference type="Proteomes" id="UP000184052">
    <property type="component" value="Unassembled WGS sequence"/>
</dbReference>
<reference evidence="5 6" key="1">
    <citation type="submission" date="2016-11" db="EMBL/GenBank/DDBJ databases">
        <authorList>
            <person name="Jaros S."/>
            <person name="Januszkiewicz K."/>
            <person name="Wedrychowicz H."/>
        </authorList>
    </citation>
    <scope>NUCLEOTIDE SEQUENCE [LARGE SCALE GENOMIC DNA]</scope>
    <source>
        <strain evidence="5 6">DSM 17477</strain>
    </source>
</reference>
<dbReference type="PROSITE" id="PS50887">
    <property type="entry name" value="GGDEF"/>
    <property type="match status" value="1"/>
</dbReference>
<evidence type="ECO:0000313" key="6">
    <source>
        <dbReference type="Proteomes" id="UP000184052"/>
    </source>
</evidence>
<dbReference type="SUPFAM" id="SSF64182">
    <property type="entry name" value="DHH phosphoesterases"/>
    <property type="match status" value="1"/>
</dbReference>
<comment type="cofactor">
    <cofactor evidence="2">
        <name>Mn(2+)</name>
        <dbReference type="ChEBI" id="CHEBI:29035"/>
    </cofactor>
    <text evidence="2">For phosphodiesterase activity, probably binds 2 Mn(2+) per subunit.</text>
</comment>
<feature type="binding site" evidence="2">
    <location>
        <position position="430"/>
    </location>
    <ligand>
        <name>Mn(2+)</name>
        <dbReference type="ChEBI" id="CHEBI:29035"/>
        <label>1</label>
    </ligand>
</feature>
<dbReference type="PIRSF" id="PIRSF026583">
    <property type="entry name" value="YybT"/>
    <property type="match status" value="1"/>
</dbReference>
<comment type="function">
    <text evidence="1">Has phosphodiesterase (PDE) activity against cyclic-di-AMP (c-di-AMP).</text>
</comment>
<name>A0A1M6E7D7_9FIRM</name>
<dbReference type="InterPro" id="IPR038763">
    <property type="entry name" value="DHH_sf"/>
</dbReference>
<dbReference type="Pfam" id="PF02272">
    <property type="entry name" value="DHHA1"/>
    <property type="match status" value="1"/>
</dbReference>
<evidence type="ECO:0000256" key="2">
    <source>
        <dbReference type="PIRSR" id="PIRSR026583-50"/>
    </source>
</evidence>
<dbReference type="Gene3D" id="3.90.1640.10">
    <property type="entry name" value="inorganic pyrophosphatase (n-terminal core)"/>
    <property type="match status" value="1"/>
</dbReference>
<comment type="similarity">
    <text evidence="1">Belongs to the GdpP/PdeA phosphodiesterase family.</text>
</comment>
<keyword evidence="2" id="KW-0479">Metal-binding</keyword>
<dbReference type="OrthoDB" id="9759476at2"/>
<dbReference type="AlphaFoldDB" id="A0A1M6E7D7"/>
<dbReference type="InterPro" id="IPR014528">
    <property type="entry name" value="GdpP/PdeA"/>
</dbReference>
<feature type="binding site" evidence="2">
    <location>
        <position position="356"/>
    </location>
    <ligand>
        <name>Mn(2+)</name>
        <dbReference type="ChEBI" id="CHEBI:29035"/>
        <label>1</label>
    </ligand>
</feature>
<comment type="catalytic activity">
    <reaction evidence="1">
        <text>3',3'-c-di-AMP + H2O = 5'-O-phosphonoadenylyl-(3'-&gt;5')-adenosine + H(+)</text>
        <dbReference type="Rhea" id="RHEA:54420"/>
        <dbReference type="ChEBI" id="CHEBI:15377"/>
        <dbReference type="ChEBI" id="CHEBI:15378"/>
        <dbReference type="ChEBI" id="CHEBI:71500"/>
        <dbReference type="ChEBI" id="CHEBI:138171"/>
    </reaction>
</comment>
<evidence type="ECO:0000259" key="4">
    <source>
        <dbReference type="PROSITE" id="PS50887"/>
    </source>
</evidence>
<feature type="binding site" evidence="2">
    <location>
        <position position="454"/>
    </location>
    <ligand>
        <name>Mn(2+)</name>
        <dbReference type="ChEBI" id="CHEBI:29035"/>
        <label>2</label>
    </ligand>
</feature>
<dbReference type="InterPro" id="IPR051319">
    <property type="entry name" value="Oligoribo/pAp-PDE_c-di-AMP_PDE"/>
</dbReference>
<dbReference type="Gene3D" id="3.30.450.20">
    <property type="entry name" value="PAS domain"/>
    <property type="match status" value="1"/>
</dbReference>
<evidence type="ECO:0000313" key="5">
    <source>
        <dbReference type="EMBL" id="SHI81270.1"/>
    </source>
</evidence>
<keyword evidence="2" id="KW-0464">Manganese</keyword>
<keyword evidence="6" id="KW-1185">Reference proteome</keyword>
<keyword evidence="3" id="KW-1133">Transmembrane helix</keyword>
<feature type="domain" description="GGDEF" evidence="4">
    <location>
        <begin position="185"/>
        <end position="313"/>
    </location>
</feature>
<dbReference type="GO" id="GO:0046872">
    <property type="term" value="F:metal ion binding"/>
    <property type="evidence" value="ECO:0007669"/>
    <property type="project" value="UniProtKB-KW"/>
</dbReference>
<dbReference type="InterPro" id="IPR000160">
    <property type="entry name" value="GGDEF_dom"/>
</dbReference>
<dbReference type="GO" id="GO:0016787">
    <property type="term" value="F:hydrolase activity"/>
    <property type="evidence" value="ECO:0007669"/>
    <property type="project" value="UniProtKB-UniRule"/>
</dbReference>
<keyword evidence="1 3" id="KW-0472">Membrane</keyword>
<evidence type="ECO:0000256" key="3">
    <source>
        <dbReference type="SAM" id="Phobius"/>
    </source>
</evidence>
<feature type="binding site" evidence="2">
    <location>
        <position position="360"/>
    </location>
    <ligand>
        <name>Mn(2+)</name>
        <dbReference type="ChEBI" id="CHEBI:29035"/>
        <label>1</label>
    </ligand>
</feature>
<dbReference type="STRING" id="1121476.SAMN02745751_01091"/>
<dbReference type="PANTHER" id="PTHR47618">
    <property type="entry name" value="BIFUNCTIONAL OLIGORIBONUCLEASE AND PAP PHOSPHATASE NRNA"/>
    <property type="match status" value="1"/>
</dbReference>
<feature type="binding site" evidence="2">
    <location>
        <position position="509"/>
    </location>
    <ligand>
        <name>Mn(2+)</name>
        <dbReference type="ChEBI" id="CHEBI:29035"/>
        <label>2</label>
    </ligand>
</feature>
<evidence type="ECO:0000256" key="1">
    <source>
        <dbReference type="PIRNR" id="PIRNR026583"/>
    </source>
</evidence>
<sequence>MKIFRGPNFLMEESSTFFYVSLIILVGLVIRGEFIMAAIAAVLILVALRLSTSRYEDKKKQLNQYLIEFTNTIDGMSRQALLNFPIPLVIISDTGVVYWYNSKFKEIMSSKKGHKENIKEYFPSFPLSELAEEGESTSFDVQSDNRYFSVKYNKVEGSGDESTVYLLYLLDSTRFTSLRETYTDEKTIVALVEIDNYDEMYKKMDRIKRTSLMADVEKHINLFAQRMNGFAVKYLDDRFAILFENRFLDNLETKKFDILEEVKEIRNEDDDFFTLSFGVGTGGKSLVQQLDFAKGALSIALGRGGDQAVVKSPEYVHYYGGRSKAVEKRSKVKARMIANAIRQIFSQSSNVIITGHKTGDMDAIGAALGIHAIAKAMGKESYIVLNELNAALVNVYEKMKLEGDEYIDRIITSDEALKLIDEDTVAVVVDTHKPSYCEAGNILDSFERVMVIDHHRRGEEYIDDPILDYVEPYASSTCELIAEMFQYMDDKVHLTKLEADAMLSGIIMDTNAFTFKTGVRTFEAASYLRSAGADTIEAKRLLSDDIDTWKKKSEVIERAEIIDDVIAISIIDEILPNGMIIASQSASDLLSVKGVVVSFVLVRRDQHIHVSARSVGDVNVQMIMEQLGGGGHLEIAGAQIKTQDMNYARELLLKEIEKYRKDSKKI</sequence>
<dbReference type="Pfam" id="PF24898">
    <property type="entry name" value="GGDEF_GdpP"/>
    <property type="match status" value="1"/>
</dbReference>
<feature type="transmembrane region" description="Helical" evidence="3">
    <location>
        <begin position="17"/>
        <end position="50"/>
    </location>
</feature>
<feature type="binding site" evidence="2">
    <location>
        <position position="362"/>
    </location>
    <ligand>
        <name>Mn(2+)</name>
        <dbReference type="ChEBI" id="CHEBI:29035"/>
        <label>2</label>
    </ligand>
</feature>
<feature type="transmembrane region" description="Helical" evidence="3">
    <location>
        <begin position="80"/>
        <end position="100"/>
    </location>
</feature>
<gene>
    <name evidence="5" type="ORF">SAMN02745751_01091</name>
</gene>
<keyword evidence="1" id="KW-0378">Hydrolase</keyword>
<dbReference type="GO" id="GO:0005886">
    <property type="term" value="C:plasma membrane"/>
    <property type="evidence" value="ECO:0007669"/>
    <property type="project" value="UniProtKB-SubCell"/>
</dbReference>
<feature type="binding site" evidence="2">
    <location>
        <position position="430"/>
    </location>
    <ligand>
        <name>Mn(2+)</name>
        <dbReference type="ChEBI" id="CHEBI:29035"/>
        <label>2</label>
    </ligand>
</feature>
<dbReference type="GO" id="GO:0003676">
    <property type="term" value="F:nucleic acid binding"/>
    <property type="evidence" value="ECO:0007669"/>
    <property type="project" value="UniProtKB-UniRule"/>
</dbReference>
<dbReference type="RefSeq" id="WP_073048332.1">
    <property type="nucleotide sequence ID" value="NZ_FQZL01000007.1"/>
</dbReference>
<dbReference type="InterPro" id="IPR003156">
    <property type="entry name" value="DHHA1_dom"/>
</dbReference>
<dbReference type="EMBL" id="FQZL01000007">
    <property type="protein sequence ID" value="SHI81270.1"/>
    <property type="molecule type" value="Genomic_DNA"/>
</dbReference>
<accession>A0A1M6E7D7</accession>
<dbReference type="GO" id="GO:0106409">
    <property type="term" value="F:cyclic-di-AMP phosphodiesterase activity"/>
    <property type="evidence" value="ECO:0007669"/>
    <property type="project" value="RHEA"/>
</dbReference>
<dbReference type="InterPro" id="IPR001667">
    <property type="entry name" value="DDH_dom"/>
</dbReference>
<proteinExistence type="inferred from homology"/>
<dbReference type="Pfam" id="PF01368">
    <property type="entry name" value="DHH"/>
    <property type="match status" value="1"/>
</dbReference>
<organism evidence="5 6">
    <name type="scientific">Dethiosulfatibacter aminovorans DSM 17477</name>
    <dbReference type="NCBI Taxonomy" id="1121476"/>
    <lineage>
        <taxon>Bacteria</taxon>
        <taxon>Bacillati</taxon>
        <taxon>Bacillota</taxon>
        <taxon>Tissierellia</taxon>
        <taxon>Dethiosulfatibacter</taxon>
    </lineage>
</organism>
<dbReference type="PANTHER" id="PTHR47618:SF2">
    <property type="entry name" value="CYCLIC-DI-AMP PHOSPHODIESTERASE GDPP"/>
    <property type="match status" value="1"/>
</dbReference>